<comment type="function">
    <text evidence="10">Interacts with outer membrane receptor proteins that carry out high-affinity binding and energy dependent uptake into the periplasmic space of specific substrates. It could act to transduce energy from the cytoplasmic membrane to specific energy-requiring processes in the outer membrane, resulting in the release into the periplasm of ligands bound by these outer membrane proteins.</text>
</comment>
<evidence type="ECO:0000256" key="6">
    <source>
        <dbReference type="ARBA" id="ARBA00022692"/>
    </source>
</evidence>
<evidence type="ECO:0000256" key="3">
    <source>
        <dbReference type="ARBA" id="ARBA00022448"/>
    </source>
</evidence>
<dbReference type="eggNOG" id="COG0810">
    <property type="taxonomic scope" value="Bacteria"/>
</dbReference>
<keyword evidence="10" id="KW-0735">Signal-anchor</keyword>
<accession>F2IYY1</accession>
<dbReference type="PROSITE" id="PS52015">
    <property type="entry name" value="TONB_CTD"/>
    <property type="match status" value="1"/>
</dbReference>
<evidence type="ECO:0000256" key="10">
    <source>
        <dbReference type="RuleBase" id="RU362123"/>
    </source>
</evidence>
<dbReference type="InterPro" id="IPR006260">
    <property type="entry name" value="TonB/TolA_C"/>
</dbReference>
<dbReference type="GO" id="GO:0055085">
    <property type="term" value="P:transmembrane transport"/>
    <property type="evidence" value="ECO:0007669"/>
    <property type="project" value="InterPro"/>
</dbReference>
<keyword evidence="8" id="KW-1133">Transmembrane helix</keyword>
<keyword evidence="6" id="KW-0812">Transmembrane</keyword>
<dbReference type="Proteomes" id="UP000008130">
    <property type="component" value="Chromosome"/>
</dbReference>
<evidence type="ECO:0000259" key="13">
    <source>
        <dbReference type="PROSITE" id="PS52015"/>
    </source>
</evidence>
<keyword evidence="5 10" id="KW-0997">Cell inner membrane</keyword>
<sequence length="313" mass="32214">MNLSRLLAFGLVLSAGLHAAGSAVMNARDDGAQVEASLGGAVSVVGSLHDLVVGTDAEAVEPDAEPLQPVNEAVVAPLRPVETVRPMQGAAAVTPVQVTPVQAGVTDTVTVETAVEPTQATPLEASLEPPATATVVDQVPMQAMEPVRPPEAQAVPPAPTQKPVVAKTPPAREKPRTAPKPRGAETAARRGGERVTSADGGSNAIGRADASVGDQGLAATSNYKGKVLSRLRRAKQYPREASRAGISGVVVLRFTVARDGSVSGVAIAKSSGHPVFDQATLELMRRASPMPAFPPEIRSATLSFSVPVQYSSR</sequence>
<dbReference type="EMBL" id="CP002568">
    <property type="protein sequence ID" value="ADZ70596.1"/>
    <property type="molecule type" value="Genomic_DNA"/>
</dbReference>
<dbReference type="GO" id="GO:0030288">
    <property type="term" value="C:outer membrane-bounded periplasmic space"/>
    <property type="evidence" value="ECO:0007669"/>
    <property type="project" value="InterPro"/>
</dbReference>
<keyword evidence="9" id="KW-0472">Membrane</keyword>
<proteinExistence type="inferred from homology"/>
<dbReference type="PANTHER" id="PTHR33446">
    <property type="entry name" value="PROTEIN TONB-RELATED"/>
    <property type="match status" value="1"/>
</dbReference>
<dbReference type="PANTHER" id="PTHR33446:SF13">
    <property type="entry name" value="TONB PROTEIN"/>
    <property type="match status" value="1"/>
</dbReference>
<name>F2IYY1_POLGS</name>
<dbReference type="Gene3D" id="3.30.1150.10">
    <property type="match status" value="1"/>
</dbReference>
<dbReference type="GO" id="GO:0015031">
    <property type="term" value="P:protein transport"/>
    <property type="evidence" value="ECO:0007669"/>
    <property type="project" value="UniProtKB-UniRule"/>
</dbReference>
<evidence type="ECO:0000256" key="2">
    <source>
        <dbReference type="ARBA" id="ARBA00006555"/>
    </source>
</evidence>
<dbReference type="GO" id="GO:0031992">
    <property type="term" value="F:energy transducer activity"/>
    <property type="evidence" value="ECO:0007669"/>
    <property type="project" value="InterPro"/>
</dbReference>
<keyword evidence="3 10" id="KW-0813">Transport</keyword>
<keyword evidence="4 10" id="KW-1003">Cell membrane</keyword>
<evidence type="ECO:0000256" key="4">
    <source>
        <dbReference type="ARBA" id="ARBA00022475"/>
    </source>
</evidence>
<dbReference type="RefSeq" id="WP_013652914.1">
    <property type="nucleotide sequence ID" value="NC_015259.1"/>
</dbReference>
<dbReference type="OrthoDB" id="7433592at2"/>
<evidence type="ECO:0000256" key="11">
    <source>
        <dbReference type="SAM" id="MobiDB-lite"/>
    </source>
</evidence>
<protein>
    <recommendedName>
        <fullName evidence="10">Protein TonB</fullName>
    </recommendedName>
</protein>
<reference evidence="14 15" key="1">
    <citation type="journal article" date="2011" name="J. Bacteriol.">
        <title>Complete genome sequence of Polymorphum gilvum SL003B-26A1T, a crude oil-degrading bacterium from oil-polluted saline soil.</title>
        <authorList>
            <person name="Li S.G."/>
            <person name="Tang Y.Q."/>
            <person name="Nie Y."/>
            <person name="Cai M."/>
            <person name="Wu X.L."/>
        </authorList>
    </citation>
    <scope>NUCLEOTIDE SEQUENCE [LARGE SCALE GENOMIC DNA]</scope>
    <source>
        <strain evidence="15">LMG 25793 / CGMCC 1.9160 / SL003B-26A1</strain>
    </source>
</reference>
<comment type="similarity">
    <text evidence="2 10">Belongs to the TonB family.</text>
</comment>
<keyword evidence="7 10" id="KW-0653">Protein transport</keyword>
<dbReference type="Pfam" id="PF03544">
    <property type="entry name" value="TonB_C"/>
    <property type="match status" value="1"/>
</dbReference>
<evidence type="ECO:0000313" key="15">
    <source>
        <dbReference type="Proteomes" id="UP000008130"/>
    </source>
</evidence>
<dbReference type="AlphaFoldDB" id="F2IYY1"/>
<feature type="signal peptide" evidence="12">
    <location>
        <begin position="1"/>
        <end position="19"/>
    </location>
</feature>
<comment type="subcellular location">
    <subcellularLocation>
        <location evidence="1 10">Cell inner membrane</location>
        <topology evidence="1 10">Single-pass membrane protein</topology>
        <orientation evidence="1 10">Periplasmic side</orientation>
    </subcellularLocation>
</comment>
<evidence type="ECO:0000256" key="8">
    <source>
        <dbReference type="ARBA" id="ARBA00022989"/>
    </source>
</evidence>
<dbReference type="STRING" id="991905.SL003B_2171"/>
<evidence type="ECO:0000256" key="1">
    <source>
        <dbReference type="ARBA" id="ARBA00004383"/>
    </source>
</evidence>
<feature type="chain" id="PRO_5003278832" description="Protein TonB" evidence="12">
    <location>
        <begin position="20"/>
        <end position="313"/>
    </location>
</feature>
<gene>
    <name evidence="14" type="ordered locus">SL003B_2171</name>
</gene>
<dbReference type="KEGG" id="pgv:SL003B_2171"/>
<evidence type="ECO:0000256" key="5">
    <source>
        <dbReference type="ARBA" id="ARBA00022519"/>
    </source>
</evidence>
<dbReference type="GO" id="GO:0005886">
    <property type="term" value="C:plasma membrane"/>
    <property type="evidence" value="ECO:0007669"/>
    <property type="project" value="UniProtKB-SubCell"/>
</dbReference>
<organism evidence="14 15">
    <name type="scientific">Polymorphum gilvum (strain LMG 25793 / CGMCC 1.9160 / SL003B-26A1)</name>
    <dbReference type="NCBI Taxonomy" id="991905"/>
    <lineage>
        <taxon>Bacteria</taxon>
        <taxon>Pseudomonadati</taxon>
        <taxon>Pseudomonadota</taxon>
        <taxon>Alphaproteobacteria</taxon>
        <taxon>Rhodobacterales</taxon>
        <taxon>Paracoccaceae</taxon>
        <taxon>Polymorphum</taxon>
    </lineage>
</organism>
<dbReference type="SUPFAM" id="SSF74653">
    <property type="entry name" value="TolA/TonB C-terminal domain"/>
    <property type="match status" value="1"/>
</dbReference>
<dbReference type="InterPro" id="IPR003538">
    <property type="entry name" value="TonB"/>
</dbReference>
<dbReference type="NCBIfam" id="TIGR01352">
    <property type="entry name" value="tonB_Cterm"/>
    <property type="match status" value="1"/>
</dbReference>
<evidence type="ECO:0000313" key="14">
    <source>
        <dbReference type="EMBL" id="ADZ70596.1"/>
    </source>
</evidence>
<feature type="domain" description="TonB C-terminal" evidence="13">
    <location>
        <begin position="222"/>
        <end position="313"/>
    </location>
</feature>
<feature type="region of interest" description="Disordered" evidence="11">
    <location>
        <begin position="149"/>
        <end position="209"/>
    </location>
</feature>
<dbReference type="InterPro" id="IPR051045">
    <property type="entry name" value="TonB-dependent_transducer"/>
</dbReference>
<keyword evidence="15" id="KW-1185">Reference proteome</keyword>
<evidence type="ECO:0000256" key="12">
    <source>
        <dbReference type="SAM" id="SignalP"/>
    </source>
</evidence>
<dbReference type="PRINTS" id="PR01374">
    <property type="entry name" value="TONBPROTEIN"/>
</dbReference>
<dbReference type="InterPro" id="IPR037682">
    <property type="entry name" value="TonB_C"/>
</dbReference>
<evidence type="ECO:0000256" key="9">
    <source>
        <dbReference type="ARBA" id="ARBA00023136"/>
    </source>
</evidence>
<dbReference type="GO" id="GO:0015891">
    <property type="term" value="P:siderophore transport"/>
    <property type="evidence" value="ECO:0007669"/>
    <property type="project" value="InterPro"/>
</dbReference>
<dbReference type="HOGENOM" id="CLU_888124_0_0_5"/>
<evidence type="ECO:0000256" key="7">
    <source>
        <dbReference type="ARBA" id="ARBA00022927"/>
    </source>
</evidence>
<keyword evidence="12" id="KW-0732">Signal</keyword>